<comment type="caution">
    <text evidence="2">The sequence shown here is derived from an EMBL/GenBank/DDBJ whole genome shotgun (WGS) entry which is preliminary data.</text>
</comment>
<evidence type="ECO:0000313" key="2">
    <source>
        <dbReference type="EMBL" id="KAG8076626.1"/>
    </source>
</evidence>
<dbReference type="EMBL" id="JAAALK010000283">
    <property type="protein sequence ID" value="KAG8076626.1"/>
    <property type="molecule type" value="Genomic_DNA"/>
</dbReference>
<gene>
    <name evidence="2" type="ORF">GUJ93_ZPchr0006g45232</name>
</gene>
<evidence type="ECO:0000256" key="1">
    <source>
        <dbReference type="SAM" id="MobiDB-lite"/>
    </source>
</evidence>
<feature type="compositionally biased region" description="Basic residues" evidence="1">
    <location>
        <begin position="59"/>
        <end position="82"/>
    </location>
</feature>
<accession>A0A8J5TGI1</accession>
<dbReference type="AlphaFoldDB" id="A0A8J5TGI1"/>
<reference evidence="2" key="1">
    <citation type="journal article" date="2021" name="bioRxiv">
        <title>Whole Genome Assembly and Annotation of Northern Wild Rice, Zizania palustris L., Supports a Whole Genome Duplication in the Zizania Genus.</title>
        <authorList>
            <person name="Haas M."/>
            <person name="Kono T."/>
            <person name="Macchietto M."/>
            <person name="Millas R."/>
            <person name="McGilp L."/>
            <person name="Shao M."/>
            <person name="Duquette J."/>
            <person name="Hirsch C.N."/>
            <person name="Kimball J."/>
        </authorList>
    </citation>
    <scope>NUCLEOTIDE SEQUENCE</scope>
    <source>
        <tissue evidence="2">Fresh leaf tissue</tissue>
    </source>
</reference>
<dbReference type="Proteomes" id="UP000729402">
    <property type="component" value="Unassembled WGS sequence"/>
</dbReference>
<feature type="region of interest" description="Disordered" evidence="1">
    <location>
        <begin position="1"/>
        <end position="31"/>
    </location>
</feature>
<feature type="region of interest" description="Disordered" evidence="1">
    <location>
        <begin position="44"/>
        <end position="89"/>
    </location>
</feature>
<protein>
    <submittedName>
        <fullName evidence="2">Uncharacterized protein</fullName>
    </submittedName>
</protein>
<keyword evidence="3" id="KW-1185">Reference proteome</keyword>
<reference evidence="2" key="2">
    <citation type="submission" date="2021-02" db="EMBL/GenBank/DDBJ databases">
        <authorList>
            <person name="Kimball J.A."/>
            <person name="Haas M.W."/>
            <person name="Macchietto M."/>
            <person name="Kono T."/>
            <person name="Duquette J."/>
            <person name="Shao M."/>
        </authorList>
    </citation>
    <scope>NUCLEOTIDE SEQUENCE</scope>
    <source>
        <tissue evidence="2">Fresh leaf tissue</tissue>
    </source>
</reference>
<organism evidence="2 3">
    <name type="scientific">Zizania palustris</name>
    <name type="common">Northern wild rice</name>
    <dbReference type="NCBI Taxonomy" id="103762"/>
    <lineage>
        <taxon>Eukaryota</taxon>
        <taxon>Viridiplantae</taxon>
        <taxon>Streptophyta</taxon>
        <taxon>Embryophyta</taxon>
        <taxon>Tracheophyta</taxon>
        <taxon>Spermatophyta</taxon>
        <taxon>Magnoliopsida</taxon>
        <taxon>Liliopsida</taxon>
        <taxon>Poales</taxon>
        <taxon>Poaceae</taxon>
        <taxon>BOP clade</taxon>
        <taxon>Oryzoideae</taxon>
        <taxon>Oryzeae</taxon>
        <taxon>Zizaniinae</taxon>
        <taxon>Zizania</taxon>
    </lineage>
</organism>
<sequence length="89" mass="9753">MEAVMPTGFGGTRRRRPAAASGGACEAPRRPEAVGCADGRQACGRGPQEAVGGGWRQRAGVRGRRQRWRQRAGVRGRRRRWLGRTEGVR</sequence>
<evidence type="ECO:0000313" key="3">
    <source>
        <dbReference type="Proteomes" id="UP000729402"/>
    </source>
</evidence>
<name>A0A8J5TGI1_ZIZPA</name>
<proteinExistence type="predicted"/>